<proteinExistence type="predicted"/>
<dbReference type="AlphaFoldDB" id="A0AAD2FH97"/>
<dbReference type="EMBL" id="CAKOGP040000158">
    <property type="protein sequence ID" value="CAJ1931518.1"/>
    <property type="molecule type" value="Genomic_DNA"/>
</dbReference>
<reference evidence="3" key="1">
    <citation type="submission" date="2023-08" db="EMBL/GenBank/DDBJ databases">
        <authorList>
            <person name="Audoor S."/>
            <person name="Bilcke G."/>
        </authorList>
    </citation>
    <scope>NUCLEOTIDE SEQUENCE</scope>
</reference>
<name>A0AAD2FH97_9STRA</name>
<organism evidence="3 4">
    <name type="scientific">Cylindrotheca closterium</name>
    <dbReference type="NCBI Taxonomy" id="2856"/>
    <lineage>
        <taxon>Eukaryota</taxon>
        <taxon>Sar</taxon>
        <taxon>Stramenopiles</taxon>
        <taxon>Ochrophyta</taxon>
        <taxon>Bacillariophyta</taxon>
        <taxon>Bacillariophyceae</taxon>
        <taxon>Bacillariophycidae</taxon>
        <taxon>Bacillariales</taxon>
        <taxon>Bacillariaceae</taxon>
        <taxon>Cylindrotheca</taxon>
    </lineage>
</organism>
<dbReference type="InterPro" id="IPR008979">
    <property type="entry name" value="Galactose-bd-like_sf"/>
</dbReference>
<gene>
    <name evidence="3" type="ORF">CYCCA115_LOCUS2423</name>
</gene>
<feature type="compositionally biased region" description="Acidic residues" evidence="1">
    <location>
        <begin position="75"/>
        <end position="88"/>
    </location>
</feature>
<feature type="region of interest" description="Disordered" evidence="1">
    <location>
        <begin position="134"/>
        <end position="164"/>
    </location>
</feature>
<dbReference type="Pfam" id="PF08547">
    <property type="entry name" value="CIA30"/>
    <property type="match status" value="1"/>
</dbReference>
<evidence type="ECO:0000259" key="2">
    <source>
        <dbReference type="Pfam" id="PF08547"/>
    </source>
</evidence>
<keyword evidence="4" id="KW-1185">Reference proteome</keyword>
<dbReference type="SUPFAM" id="SSF49785">
    <property type="entry name" value="Galactose-binding domain-like"/>
    <property type="match status" value="1"/>
</dbReference>
<evidence type="ECO:0000313" key="3">
    <source>
        <dbReference type="EMBL" id="CAJ1931518.1"/>
    </source>
</evidence>
<feature type="domain" description="NADH:ubiquinone oxidoreductase intermediate-associated protein 30" evidence="2">
    <location>
        <begin position="191"/>
        <end position="320"/>
    </location>
</feature>
<comment type="caution">
    <text evidence="3">The sequence shown here is derived from an EMBL/GenBank/DDBJ whole genome shotgun (WGS) entry which is preliminary data.</text>
</comment>
<feature type="compositionally biased region" description="Polar residues" evidence="1">
    <location>
        <begin position="150"/>
        <end position="164"/>
    </location>
</feature>
<accession>A0AAD2FH97</accession>
<protein>
    <recommendedName>
        <fullName evidence="2">NADH:ubiquinone oxidoreductase intermediate-associated protein 30 domain-containing protein</fullName>
    </recommendedName>
</protein>
<evidence type="ECO:0000313" key="4">
    <source>
        <dbReference type="Proteomes" id="UP001295423"/>
    </source>
</evidence>
<evidence type="ECO:0000256" key="1">
    <source>
        <dbReference type="SAM" id="MobiDB-lite"/>
    </source>
</evidence>
<feature type="region of interest" description="Disordered" evidence="1">
    <location>
        <begin position="73"/>
        <end position="96"/>
    </location>
</feature>
<sequence>MPKRQRYSPMVSNGSYYSNNMKLFSFLFLLMASTLRQIQAFSVKQNVNRFAPFMRIGTDKSQRNCPRHYVYTPEQQEDFEKEKEEEDNNSNKVSGEVLGSLLKKLDKSKTKEEPNKKENKAMAFLRKKGKVGGNQDFTNAIGSDEGSGMSGPTSDGANAATSPLSKAKSSYQDLVDSGVIDDLSESFPLTSSGSEWRGTSDRIKGGTSEGAIRRETVSDKVCNVLVGQVSNEPEAFLQMITDLSGKSRDSGVDASGYDGIELDILSQEGFQFNVHLRSAKFPKNSYCHTATLDCLFGWSTIRIPFTSFVDPDDGTSVDTGSLSRIGIVALEPESLVNLAVSGVRFYSVI</sequence>
<dbReference type="InterPro" id="IPR013857">
    <property type="entry name" value="NADH-UbQ_OxRdtase-assoc_prot30"/>
</dbReference>
<dbReference type="Proteomes" id="UP001295423">
    <property type="component" value="Unassembled WGS sequence"/>
</dbReference>